<dbReference type="PANTHER" id="PTHR24355:SF26">
    <property type="entry name" value="G PROTEIN-COUPLED RECEPTOR KINASE"/>
    <property type="match status" value="1"/>
</dbReference>
<dbReference type="Proteomes" id="UP001591681">
    <property type="component" value="Unassembled WGS sequence"/>
</dbReference>
<dbReference type="SUPFAM" id="SSF48097">
    <property type="entry name" value="Regulator of G-protein signaling, RGS"/>
    <property type="match status" value="1"/>
</dbReference>
<dbReference type="FunFam" id="1.10.510.10:FF:000074">
    <property type="entry name" value="G protein-coupled receptor kinase"/>
    <property type="match status" value="1"/>
</dbReference>
<comment type="catalytic activity">
    <reaction evidence="1">
        <text>[G-protein-coupled receptor] + ATP = [G-protein-coupled receptor]-phosphate + ADP + H(+)</text>
        <dbReference type="Rhea" id="RHEA:12008"/>
        <dbReference type="Rhea" id="RHEA-COMP:11260"/>
        <dbReference type="Rhea" id="RHEA-COMP:11261"/>
        <dbReference type="ChEBI" id="CHEBI:15378"/>
        <dbReference type="ChEBI" id="CHEBI:30616"/>
        <dbReference type="ChEBI" id="CHEBI:43176"/>
        <dbReference type="ChEBI" id="CHEBI:68546"/>
        <dbReference type="ChEBI" id="CHEBI:456216"/>
        <dbReference type="EC" id="2.7.11.16"/>
    </reaction>
</comment>
<dbReference type="PROSITE" id="PS00108">
    <property type="entry name" value="PROTEIN_KINASE_ST"/>
    <property type="match status" value="1"/>
</dbReference>
<comment type="caution">
    <text evidence="15">The sequence shown here is derived from an EMBL/GenBank/DDBJ whole genome shotgun (WGS) entry which is preliminary data.</text>
</comment>
<dbReference type="PROSITE" id="PS00107">
    <property type="entry name" value="PROTEIN_KINASE_ATP"/>
    <property type="match status" value="1"/>
</dbReference>
<keyword evidence="7 11" id="KW-0418">Kinase</keyword>
<dbReference type="PANTHER" id="PTHR24355">
    <property type="entry name" value="G PROTEIN-COUPLED RECEPTOR KINASE/RIBOSOMAL PROTEIN S6 KINASE"/>
    <property type="match status" value="1"/>
</dbReference>
<evidence type="ECO:0000256" key="5">
    <source>
        <dbReference type="ARBA" id="ARBA00022679"/>
    </source>
</evidence>
<feature type="domain" description="RGS" evidence="14">
    <location>
        <begin position="59"/>
        <end position="171"/>
    </location>
</feature>
<keyword evidence="6 10" id="KW-0547">Nucleotide-binding</keyword>
<evidence type="ECO:0000256" key="6">
    <source>
        <dbReference type="ARBA" id="ARBA00022741"/>
    </source>
</evidence>
<dbReference type="Gene3D" id="3.30.200.20">
    <property type="entry name" value="Phosphorylase Kinase, domain 1"/>
    <property type="match status" value="1"/>
</dbReference>
<dbReference type="FunFam" id="1.10.167.10:FF:000009">
    <property type="entry name" value="G protein-coupled receptor kinase"/>
    <property type="match status" value="1"/>
</dbReference>
<dbReference type="InterPro" id="IPR044926">
    <property type="entry name" value="RGS_subdomain_2"/>
</dbReference>
<dbReference type="SUPFAM" id="SSF56112">
    <property type="entry name" value="Protein kinase-like (PK-like)"/>
    <property type="match status" value="1"/>
</dbReference>
<keyword evidence="16" id="KW-1185">Reference proteome</keyword>
<dbReference type="PROSITE" id="PS50132">
    <property type="entry name" value="RGS"/>
    <property type="match status" value="1"/>
</dbReference>
<feature type="active site" description="Proton acceptor" evidence="9">
    <location>
        <position position="311"/>
    </location>
</feature>
<dbReference type="InterPro" id="IPR017441">
    <property type="entry name" value="Protein_kinase_ATP_BS"/>
</dbReference>
<keyword evidence="4" id="KW-0597">Phosphoprotein</keyword>
<organism evidence="15 16">
    <name type="scientific">Coilia grayii</name>
    <name type="common">Gray's grenadier anchovy</name>
    <dbReference type="NCBI Taxonomy" id="363190"/>
    <lineage>
        <taxon>Eukaryota</taxon>
        <taxon>Metazoa</taxon>
        <taxon>Chordata</taxon>
        <taxon>Craniata</taxon>
        <taxon>Vertebrata</taxon>
        <taxon>Euteleostomi</taxon>
        <taxon>Actinopterygii</taxon>
        <taxon>Neopterygii</taxon>
        <taxon>Teleostei</taxon>
        <taxon>Clupei</taxon>
        <taxon>Clupeiformes</taxon>
        <taxon>Clupeoidei</taxon>
        <taxon>Engraulidae</taxon>
        <taxon>Coilinae</taxon>
        <taxon>Coilia</taxon>
    </lineage>
</organism>
<evidence type="ECO:0000256" key="12">
    <source>
        <dbReference type="SAM" id="MobiDB-lite"/>
    </source>
</evidence>
<dbReference type="InterPro" id="IPR008271">
    <property type="entry name" value="Ser/Thr_kinase_AS"/>
</dbReference>
<dbReference type="PRINTS" id="PR00717">
    <property type="entry name" value="GPCRKINASE"/>
</dbReference>
<dbReference type="SMART" id="SM00133">
    <property type="entry name" value="S_TK_X"/>
    <property type="match status" value="1"/>
</dbReference>
<dbReference type="GO" id="GO:0050254">
    <property type="term" value="F:rhodopsin kinase activity"/>
    <property type="evidence" value="ECO:0007669"/>
    <property type="project" value="UniProtKB-ARBA"/>
</dbReference>
<accession>A0ABD1JKL4</accession>
<dbReference type="Gene3D" id="1.10.510.10">
    <property type="entry name" value="Transferase(Phosphotransferase) domain 1"/>
    <property type="match status" value="1"/>
</dbReference>
<protein>
    <recommendedName>
        <fullName evidence="11">G protein-coupled receptor kinase</fullName>
        <ecNumber evidence="11">2.7.11.-</ecNumber>
    </recommendedName>
</protein>
<evidence type="ECO:0000256" key="11">
    <source>
        <dbReference type="RuleBase" id="RU000308"/>
    </source>
</evidence>
<dbReference type="SMART" id="SM00315">
    <property type="entry name" value="RGS"/>
    <property type="match status" value="1"/>
</dbReference>
<proteinExistence type="inferred from homology"/>
<evidence type="ECO:0000256" key="10">
    <source>
        <dbReference type="PROSITE-ProRule" id="PRU10141"/>
    </source>
</evidence>
<gene>
    <name evidence="15" type="ORF">ACEWY4_016514</name>
</gene>
<evidence type="ECO:0000313" key="16">
    <source>
        <dbReference type="Proteomes" id="UP001591681"/>
    </source>
</evidence>
<evidence type="ECO:0000256" key="7">
    <source>
        <dbReference type="ARBA" id="ARBA00022777"/>
    </source>
</evidence>
<dbReference type="InterPro" id="IPR011009">
    <property type="entry name" value="Kinase-like_dom_sf"/>
</dbReference>
<dbReference type="Pfam" id="PF00069">
    <property type="entry name" value="Pkinase"/>
    <property type="match status" value="1"/>
</dbReference>
<keyword evidence="8 10" id="KW-0067">ATP-binding</keyword>
<keyword evidence="3 11" id="KW-0723">Serine/threonine-protein kinase</keyword>
<feature type="domain" description="Protein kinase" evidence="13">
    <location>
        <begin position="186"/>
        <end position="448"/>
    </location>
</feature>
<dbReference type="InterPro" id="IPR016137">
    <property type="entry name" value="RGS"/>
</dbReference>
<evidence type="ECO:0000259" key="13">
    <source>
        <dbReference type="PROSITE" id="PS50011"/>
    </source>
</evidence>
<dbReference type="InterPro" id="IPR000961">
    <property type="entry name" value="AGC-kinase_C"/>
</dbReference>
<evidence type="ECO:0000313" key="15">
    <source>
        <dbReference type="EMBL" id="KAL2087686.1"/>
    </source>
</evidence>
<comment type="similarity">
    <text evidence="2 11">Belongs to the protein kinase superfamily. AGC Ser/Thr protein kinase family. GPRK subfamily.</text>
</comment>
<dbReference type="Gene3D" id="1.10.167.10">
    <property type="entry name" value="Regulator of G-protein Signalling 4, domain 2"/>
    <property type="match status" value="1"/>
</dbReference>
<feature type="binding site" evidence="10">
    <location>
        <position position="224"/>
    </location>
    <ligand>
        <name>ATP</name>
        <dbReference type="ChEBI" id="CHEBI:30616"/>
    </ligand>
</feature>
<evidence type="ECO:0000259" key="14">
    <source>
        <dbReference type="PROSITE" id="PS50132"/>
    </source>
</evidence>
<dbReference type="Pfam" id="PF00615">
    <property type="entry name" value="RGS"/>
    <property type="match status" value="1"/>
</dbReference>
<reference evidence="15 16" key="1">
    <citation type="submission" date="2024-09" db="EMBL/GenBank/DDBJ databases">
        <title>A chromosome-level genome assembly of Gray's grenadier anchovy, Coilia grayii.</title>
        <authorList>
            <person name="Fu Z."/>
        </authorList>
    </citation>
    <scope>NUCLEOTIDE SEQUENCE [LARGE SCALE GENOMIC DNA]</scope>
    <source>
        <strain evidence="15">G4</strain>
        <tissue evidence="15">Muscle</tissue>
    </source>
</reference>
<dbReference type="InterPro" id="IPR036305">
    <property type="entry name" value="RGS_sf"/>
</dbReference>
<dbReference type="AlphaFoldDB" id="A0ABD1JKL4"/>
<evidence type="ECO:0000256" key="2">
    <source>
        <dbReference type="ARBA" id="ARBA00009793"/>
    </source>
</evidence>
<dbReference type="EMBL" id="JBHFQA010000014">
    <property type="protein sequence ID" value="KAL2087686.1"/>
    <property type="molecule type" value="Genomic_DNA"/>
</dbReference>
<evidence type="ECO:0000256" key="3">
    <source>
        <dbReference type="ARBA" id="ARBA00022527"/>
    </source>
</evidence>
<dbReference type="GO" id="GO:0005524">
    <property type="term" value="F:ATP binding"/>
    <property type="evidence" value="ECO:0007669"/>
    <property type="project" value="UniProtKB-UniRule"/>
</dbReference>
<dbReference type="EC" id="2.7.11.-" evidence="11"/>
<evidence type="ECO:0000256" key="1">
    <source>
        <dbReference type="ARBA" id="ARBA00001256"/>
    </source>
</evidence>
<evidence type="ECO:0000256" key="4">
    <source>
        <dbReference type="ARBA" id="ARBA00022553"/>
    </source>
</evidence>
<name>A0ABD1JKL4_9TELE</name>
<dbReference type="SMART" id="SM00220">
    <property type="entry name" value="S_TKc"/>
    <property type="match status" value="1"/>
</dbReference>
<keyword evidence="5 11" id="KW-0808">Transferase</keyword>
<feature type="compositionally biased region" description="Basic residues" evidence="12">
    <location>
        <begin position="549"/>
        <end position="565"/>
    </location>
</feature>
<evidence type="ECO:0000256" key="9">
    <source>
        <dbReference type="PIRSR" id="PIRSR600239-51"/>
    </source>
</evidence>
<dbReference type="PROSITE" id="PS50011">
    <property type="entry name" value="PROTEIN_KINASE_DOM"/>
    <property type="match status" value="1"/>
</dbReference>
<dbReference type="InterPro" id="IPR000719">
    <property type="entry name" value="Prot_kinase_dom"/>
</dbReference>
<sequence length="591" mass="68197">MEIENMVANNALLKAREGSTGKRKGRSRRWRELLRFPHISECVDLANSIERDYFSLCDQQPIGKALFRLHCQSKSKLHRCMCLLDAMDKYEETPDEERVSRGRNIIEKYLTHQSPECIKQVADSHRQQCTEKLESSLYKDVFSDCRRAVHDYLKDEPFADYLESIYFDRFLQWKMVERRPITKDLFREYRMLGKGGFGEVCAVQSRASGKMYACKKLEKKRVKKRRGEFLALNEKQILEMVNSRFVVGLTYAYETKDALCLVLTLMNGGDLKFHIYNMGLPGLSSERVKFYAAEVCCGLEHLHRKSIVYRDLKPENILLDDDGHIRISDLGLAVTLPKNGQVHGRVGTVGYMAPEVVKNKEHGFSADWWGLGCLIYEMTEGSPPFRGHKERIDRKDVEKRVTEAQERYGFRFDTGAKAICSQLLAKDPCERLGCVSDGAVEVKGHPFFADINFRILEAGMLKPPFKPDARAVYCQDVLDIEQFSTTRGVRLDVTDEDFYGKFNTGACSVPWQNEMIEMECFKDLNILDHRGQRPPDLDWDLTPEPKPRPLQRHRLLRRIFRRHNSNKSESGKEEGDSTNSQSSEELIRTAL</sequence>
<evidence type="ECO:0000256" key="8">
    <source>
        <dbReference type="ARBA" id="ARBA00022840"/>
    </source>
</evidence>
<feature type="region of interest" description="Disordered" evidence="12">
    <location>
        <begin position="533"/>
        <end position="591"/>
    </location>
</feature>
<dbReference type="InterPro" id="IPR000239">
    <property type="entry name" value="GPCR_kinase"/>
</dbReference>